<evidence type="ECO:0000313" key="3">
    <source>
        <dbReference type="Proteomes" id="UP000637788"/>
    </source>
</evidence>
<feature type="region of interest" description="Disordered" evidence="1">
    <location>
        <begin position="1"/>
        <end position="34"/>
    </location>
</feature>
<feature type="compositionally biased region" description="Basic and acidic residues" evidence="1">
    <location>
        <begin position="13"/>
        <end position="31"/>
    </location>
</feature>
<protein>
    <submittedName>
        <fullName evidence="2">Uncharacterized protein</fullName>
    </submittedName>
</protein>
<organism evidence="2 3">
    <name type="scientific">Streptomyces flaveus</name>
    <dbReference type="NCBI Taxonomy" id="66370"/>
    <lineage>
        <taxon>Bacteria</taxon>
        <taxon>Bacillati</taxon>
        <taxon>Actinomycetota</taxon>
        <taxon>Actinomycetes</taxon>
        <taxon>Kitasatosporales</taxon>
        <taxon>Streptomycetaceae</taxon>
        <taxon>Streptomyces</taxon>
        <taxon>Streptomyces aurantiacus group</taxon>
    </lineage>
</organism>
<name>A0A917VGH0_9ACTN</name>
<dbReference type="AlphaFoldDB" id="A0A917VGH0"/>
<comment type="caution">
    <text evidence="2">The sequence shown here is derived from an EMBL/GenBank/DDBJ whole genome shotgun (WGS) entry which is preliminary data.</text>
</comment>
<reference evidence="2" key="1">
    <citation type="journal article" date="2014" name="Int. J. Syst. Evol. Microbiol.">
        <title>Complete genome sequence of Corynebacterium casei LMG S-19264T (=DSM 44701T), isolated from a smear-ripened cheese.</title>
        <authorList>
            <consortium name="US DOE Joint Genome Institute (JGI-PGF)"/>
            <person name="Walter F."/>
            <person name="Albersmeier A."/>
            <person name="Kalinowski J."/>
            <person name="Ruckert C."/>
        </authorList>
    </citation>
    <scope>NUCLEOTIDE SEQUENCE</scope>
    <source>
        <strain evidence="2">JCM 3035</strain>
    </source>
</reference>
<keyword evidence="3" id="KW-1185">Reference proteome</keyword>
<gene>
    <name evidence="2" type="ORF">GCM10010094_39620</name>
</gene>
<dbReference type="Proteomes" id="UP000637788">
    <property type="component" value="Unassembled WGS sequence"/>
</dbReference>
<proteinExistence type="predicted"/>
<accession>A0A917VGH0</accession>
<evidence type="ECO:0000256" key="1">
    <source>
        <dbReference type="SAM" id="MobiDB-lite"/>
    </source>
</evidence>
<evidence type="ECO:0000313" key="2">
    <source>
        <dbReference type="EMBL" id="GGK74731.1"/>
    </source>
</evidence>
<dbReference type="EMBL" id="BMPQ01000009">
    <property type="protein sequence ID" value="GGK74731.1"/>
    <property type="molecule type" value="Genomic_DNA"/>
</dbReference>
<sequence length="72" mass="8188">MRCGDPQFPAVQRESDREDRPVPRRDGRGRQPVDAIAQEAVKRDVLAAYFEECRTREVRGARVTVYARPGAC</sequence>
<reference evidence="2" key="2">
    <citation type="submission" date="2020-09" db="EMBL/GenBank/DDBJ databases">
        <authorList>
            <person name="Sun Q."/>
            <person name="Ohkuma M."/>
        </authorList>
    </citation>
    <scope>NUCLEOTIDE SEQUENCE</scope>
    <source>
        <strain evidence="2">JCM 3035</strain>
    </source>
</reference>